<sequence length="313" mass="33419">MRTRKRVLPATATVAGLISAGVLISTMATATMAIRIPTSSVTLAAALTAVCLWCLFTFAANGAFAALTSSVSATWIAMSDQPRADVDSIDGRRASFLIGRMGSVRPNPARSTTVRSIFSSSVRASCRQIGSYGTDEPRHGSCPAPGSTSFGFRNTCERTGLPVVGVRDFALEVHGTHCLAILDRVGTDWVAETSEARANAARQVAESAAWHHLISDKFNQFRMRGDHSANHLDGLAGGGHIVDDNVGKWSPGNWSLRDAVGLRLLARTPRSVRGRSGTACSPAAHRIRDRRKAAGAPPPSQRMRRDSTQLTTR</sequence>
<feature type="transmembrane region" description="Helical" evidence="2">
    <location>
        <begin position="43"/>
        <end position="67"/>
    </location>
</feature>
<accession>A0A4R2JE79</accession>
<name>A0A4R2JE79_9PSEU</name>
<evidence type="ECO:0000313" key="4">
    <source>
        <dbReference type="Proteomes" id="UP000295680"/>
    </source>
</evidence>
<keyword evidence="2" id="KW-0472">Membrane</keyword>
<proteinExistence type="predicted"/>
<organism evidence="3 4">
    <name type="scientific">Actinocrispum wychmicini</name>
    <dbReference type="NCBI Taxonomy" id="1213861"/>
    <lineage>
        <taxon>Bacteria</taxon>
        <taxon>Bacillati</taxon>
        <taxon>Actinomycetota</taxon>
        <taxon>Actinomycetes</taxon>
        <taxon>Pseudonocardiales</taxon>
        <taxon>Pseudonocardiaceae</taxon>
        <taxon>Actinocrispum</taxon>
    </lineage>
</organism>
<dbReference type="RefSeq" id="WP_132124469.1">
    <property type="nucleotide sequence ID" value="NZ_SLWS01000012.1"/>
</dbReference>
<evidence type="ECO:0000313" key="3">
    <source>
        <dbReference type="EMBL" id="TCO52555.1"/>
    </source>
</evidence>
<dbReference type="Proteomes" id="UP000295680">
    <property type="component" value="Unassembled WGS sequence"/>
</dbReference>
<protein>
    <submittedName>
        <fullName evidence="3">Uncharacterized protein</fullName>
    </submittedName>
</protein>
<gene>
    <name evidence="3" type="ORF">EV192_112287</name>
</gene>
<keyword evidence="4" id="KW-1185">Reference proteome</keyword>
<evidence type="ECO:0000256" key="1">
    <source>
        <dbReference type="SAM" id="MobiDB-lite"/>
    </source>
</evidence>
<comment type="caution">
    <text evidence="3">The sequence shown here is derived from an EMBL/GenBank/DDBJ whole genome shotgun (WGS) entry which is preliminary data.</text>
</comment>
<dbReference type="EMBL" id="SLWS01000012">
    <property type="protein sequence ID" value="TCO52555.1"/>
    <property type="molecule type" value="Genomic_DNA"/>
</dbReference>
<keyword evidence="2" id="KW-0812">Transmembrane</keyword>
<reference evidence="3 4" key="1">
    <citation type="submission" date="2019-03" db="EMBL/GenBank/DDBJ databases">
        <title>Genomic Encyclopedia of Type Strains, Phase IV (KMG-IV): sequencing the most valuable type-strain genomes for metagenomic binning, comparative biology and taxonomic classification.</title>
        <authorList>
            <person name="Goeker M."/>
        </authorList>
    </citation>
    <scope>NUCLEOTIDE SEQUENCE [LARGE SCALE GENOMIC DNA]</scope>
    <source>
        <strain evidence="3 4">DSM 45934</strain>
    </source>
</reference>
<dbReference type="AlphaFoldDB" id="A0A4R2JE79"/>
<keyword evidence="2" id="KW-1133">Transmembrane helix</keyword>
<evidence type="ECO:0000256" key="2">
    <source>
        <dbReference type="SAM" id="Phobius"/>
    </source>
</evidence>
<feature type="region of interest" description="Disordered" evidence="1">
    <location>
        <begin position="271"/>
        <end position="313"/>
    </location>
</feature>